<accession>A0A077QIE3</accession>
<dbReference type="HOGENOM" id="CLU_1844337_0_0_6"/>
<protein>
    <recommendedName>
        <fullName evidence="1">Thoeris anti-defense 2-like domain-containing protein</fullName>
    </recommendedName>
</protein>
<evidence type="ECO:0000259" key="1">
    <source>
        <dbReference type="Pfam" id="PF11195"/>
    </source>
</evidence>
<dbReference type="EMBL" id="CBTB010000172">
    <property type="protein sequence ID" value="CDH33284.1"/>
    <property type="molecule type" value="Genomic_DNA"/>
</dbReference>
<gene>
    <name evidence="2" type="ORF">XBI1_2530007</name>
</gene>
<sequence>MSEVITPEITEAKNKNPEYECESQYQFNADEIAVRGTFSWALIKLKKSVGLNVVRRSWADKINYHDSNNKDYPPVFLQSLFLSPRRNGLVMGVDTPPLGWDGSKYDYLTHIDAINSNGNVMPWQPTQEDMMACDWTVLL</sequence>
<evidence type="ECO:0000313" key="2">
    <source>
        <dbReference type="EMBL" id="CDH33284.1"/>
    </source>
</evidence>
<organism evidence="2">
    <name type="scientific">Xenorhabdus bovienii str. Intermedium</name>
    <dbReference type="NCBI Taxonomy" id="1379677"/>
    <lineage>
        <taxon>Bacteria</taxon>
        <taxon>Pseudomonadati</taxon>
        <taxon>Pseudomonadota</taxon>
        <taxon>Gammaproteobacteria</taxon>
        <taxon>Enterobacterales</taxon>
        <taxon>Morganellaceae</taxon>
        <taxon>Xenorhabdus</taxon>
    </lineage>
</organism>
<dbReference type="AlphaFoldDB" id="A0A077QIE3"/>
<reference evidence="2" key="1">
    <citation type="submission" date="2013-07" db="EMBL/GenBank/DDBJ databases">
        <title>Sub-species coevolution in mutualistic symbiosis.</title>
        <authorList>
            <person name="Murfin K."/>
            <person name="Klassen J."/>
            <person name="Lee M."/>
            <person name="Forst S."/>
            <person name="Stock P."/>
            <person name="Goodrich-Blair H."/>
        </authorList>
    </citation>
    <scope>NUCLEOTIDE SEQUENCE [LARGE SCALE GENOMIC DNA]</scope>
    <source>
        <strain evidence="2">Intermedium</strain>
    </source>
</reference>
<feature type="domain" description="Thoeris anti-defense 2-like" evidence="1">
    <location>
        <begin position="37"/>
        <end position="137"/>
    </location>
</feature>
<comment type="caution">
    <text evidence="2">The sequence shown here is derived from an EMBL/GenBank/DDBJ whole genome shotgun (WGS) entry which is preliminary data.</text>
</comment>
<dbReference type="RefSeq" id="WP_038188458.1">
    <property type="nucleotide sequence ID" value="NZ_CAWLWA010000178.1"/>
</dbReference>
<dbReference type="InterPro" id="IPR021361">
    <property type="entry name" value="Tad2-like_dom"/>
</dbReference>
<proteinExistence type="predicted"/>
<name>A0A077QIE3_XENBV</name>
<dbReference type="Pfam" id="PF11195">
    <property type="entry name" value="Tad2-like"/>
    <property type="match status" value="1"/>
</dbReference>
<dbReference type="Proteomes" id="UP000028480">
    <property type="component" value="Unassembled WGS sequence"/>
</dbReference>